<dbReference type="AlphaFoldDB" id="A0A0G0GTA1"/>
<evidence type="ECO:0000259" key="2">
    <source>
        <dbReference type="SMART" id="SM01016"/>
    </source>
</evidence>
<keyword evidence="1" id="KW-0067">ATP-binding</keyword>
<feature type="non-terminal residue" evidence="3">
    <location>
        <position position="411"/>
    </location>
</feature>
<keyword evidence="1" id="KW-0648">Protein biosynthesis</keyword>
<dbReference type="Gene3D" id="3.30.1360.70">
    <property type="entry name" value="Arginyl tRNA synthetase N-terminal domain"/>
    <property type="match status" value="1"/>
</dbReference>
<keyword evidence="1" id="KW-0030">Aminoacyl-tRNA synthetase</keyword>
<dbReference type="Proteomes" id="UP000033876">
    <property type="component" value="Unassembled WGS sequence"/>
</dbReference>
<accession>A0A0G0GTA1</accession>
<dbReference type="GO" id="GO:0004814">
    <property type="term" value="F:arginine-tRNA ligase activity"/>
    <property type="evidence" value="ECO:0007669"/>
    <property type="project" value="InterPro"/>
</dbReference>
<dbReference type="InterPro" id="IPR001278">
    <property type="entry name" value="Arg-tRNA-ligase"/>
</dbReference>
<dbReference type="PANTHER" id="PTHR11956:SF5">
    <property type="entry name" value="ARGININE--TRNA LIGASE, CYTOPLASMIC"/>
    <property type="match status" value="1"/>
</dbReference>
<dbReference type="GO" id="GO:0005524">
    <property type="term" value="F:ATP binding"/>
    <property type="evidence" value="ECO:0007669"/>
    <property type="project" value="UniProtKB-KW"/>
</dbReference>
<dbReference type="GO" id="GO:0005737">
    <property type="term" value="C:cytoplasm"/>
    <property type="evidence" value="ECO:0007669"/>
    <property type="project" value="InterPro"/>
</dbReference>
<comment type="caution">
    <text evidence="3">The sequence shown here is derived from an EMBL/GenBank/DDBJ whole genome shotgun (WGS) entry which is preliminary data.</text>
</comment>
<dbReference type="PRINTS" id="PR01038">
    <property type="entry name" value="TRNASYNTHARG"/>
</dbReference>
<gene>
    <name evidence="3" type="ORF">US50_C0054G0006</name>
</gene>
<dbReference type="InterPro" id="IPR035684">
    <property type="entry name" value="ArgRS_core"/>
</dbReference>
<dbReference type="InterPro" id="IPR005148">
    <property type="entry name" value="Arg-tRNA-synth_N"/>
</dbReference>
<reference evidence="3 4" key="1">
    <citation type="journal article" date="2015" name="Nature">
        <title>rRNA introns, odd ribosomes, and small enigmatic genomes across a large radiation of phyla.</title>
        <authorList>
            <person name="Brown C.T."/>
            <person name="Hug L.A."/>
            <person name="Thomas B.C."/>
            <person name="Sharon I."/>
            <person name="Castelle C.J."/>
            <person name="Singh A."/>
            <person name="Wilkins M.J."/>
            <person name="Williams K.H."/>
            <person name="Banfield J.F."/>
        </authorList>
    </citation>
    <scope>NUCLEOTIDE SEQUENCE [LARGE SCALE GENOMIC DNA]</scope>
</reference>
<feature type="domain" description="Arginyl tRNA synthetase N-terminal" evidence="2">
    <location>
        <begin position="3"/>
        <end position="114"/>
    </location>
</feature>
<protein>
    <submittedName>
        <fullName evidence="3">Arginine-tRNA ligase</fullName>
    </submittedName>
</protein>
<dbReference type="InterPro" id="IPR014729">
    <property type="entry name" value="Rossmann-like_a/b/a_fold"/>
</dbReference>
<dbReference type="InterPro" id="IPR036695">
    <property type="entry name" value="Arg-tRNA-synth_N_sf"/>
</dbReference>
<sequence length="411" mass="46700">MKLQLQQILKEIIDDLGVQDVTPNVERAGDLAHGDYTTNVAMMLVKQLKRRPLEIAEEIINKFEVRSSMFEAKERDLFTDQSGQKISGSANHNNVLQDIEKIETAPPGFINFHLSASTLGRTLEQVLEAKEAYGTAQIVQSSKLEVGSIESNPQQTASAKGGSAFGRNYELKTKKIMVEYTDPNPFKEFHVGHLYSNSVGESLVRLFESQGAEVKRADYFGDVGMHVAKSIWGMKKKLKDENLTLSDLEKKDLRERVKWLGQAYALGATAYEDPSIDGETAKEEMKDINYLVFISAQEYMKKKFGWEPQVDYRQYLKPEAVVQLEEVRVLFEKGREWSLDYFENIYKRLGTKFDYYYPESIVAEYGAKIVKENVGKVFESSDGAIIFRGEKFGLHTRVFVNSLGLPTYEAK</sequence>
<dbReference type="EMBL" id="LBTF01000054">
    <property type="protein sequence ID" value="KKQ34283.1"/>
    <property type="molecule type" value="Genomic_DNA"/>
</dbReference>
<dbReference type="Gene3D" id="3.40.50.620">
    <property type="entry name" value="HUPs"/>
    <property type="match status" value="1"/>
</dbReference>
<keyword evidence="1 3" id="KW-0436">Ligase</keyword>
<proteinExistence type="inferred from homology"/>
<name>A0A0G0GTA1_9BACT</name>
<evidence type="ECO:0000256" key="1">
    <source>
        <dbReference type="RuleBase" id="RU363038"/>
    </source>
</evidence>
<dbReference type="SUPFAM" id="SSF52374">
    <property type="entry name" value="Nucleotidylyl transferase"/>
    <property type="match status" value="1"/>
</dbReference>
<comment type="similarity">
    <text evidence="1">Belongs to the class-I aminoacyl-tRNA synthetase family.</text>
</comment>
<dbReference type="SMART" id="SM01016">
    <property type="entry name" value="Arg_tRNA_synt_N"/>
    <property type="match status" value="1"/>
</dbReference>
<dbReference type="SUPFAM" id="SSF55190">
    <property type="entry name" value="Arginyl-tRNA synthetase (ArgRS), N-terminal 'additional' domain"/>
    <property type="match status" value="2"/>
</dbReference>
<dbReference type="Pfam" id="PF03485">
    <property type="entry name" value="Arg_tRNA_synt_N"/>
    <property type="match status" value="1"/>
</dbReference>
<dbReference type="PANTHER" id="PTHR11956">
    <property type="entry name" value="ARGINYL-TRNA SYNTHETASE"/>
    <property type="match status" value="1"/>
</dbReference>
<evidence type="ECO:0000313" key="4">
    <source>
        <dbReference type="Proteomes" id="UP000033876"/>
    </source>
</evidence>
<dbReference type="GO" id="GO:0006420">
    <property type="term" value="P:arginyl-tRNA aminoacylation"/>
    <property type="evidence" value="ECO:0007669"/>
    <property type="project" value="InterPro"/>
</dbReference>
<keyword evidence="1" id="KW-0547">Nucleotide-binding</keyword>
<dbReference type="Pfam" id="PF00750">
    <property type="entry name" value="tRNA-synt_1d"/>
    <property type="match status" value="1"/>
</dbReference>
<evidence type="ECO:0000313" key="3">
    <source>
        <dbReference type="EMBL" id="KKQ34283.1"/>
    </source>
</evidence>
<organism evidence="3 4">
    <name type="scientific">Candidatus Nomurabacteria bacterium GW2011_GWB1_37_5</name>
    <dbReference type="NCBI Taxonomy" id="1618742"/>
    <lineage>
        <taxon>Bacteria</taxon>
        <taxon>Candidatus Nomuraibacteriota</taxon>
    </lineage>
</organism>